<reference evidence="1" key="1">
    <citation type="journal article" date="2021" name="Proc. Natl. Acad. Sci. U.S.A.">
        <title>A Catalog of Tens of Thousands of Viruses from Human Metagenomes Reveals Hidden Associations with Chronic Diseases.</title>
        <authorList>
            <person name="Tisza M.J."/>
            <person name="Buck C.B."/>
        </authorList>
    </citation>
    <scope>NUCLEOTIDE SEQUENCE</scope>
    <source>
        <strain evidence="1">CttqT1</strain>
    </source>
</reference>
<proteinExistence type="predicted"/>
<organism evidence="1">
    <name type="scientific">Siphoviridae sp. cttqT1</name>
    <dbReference type="NCBI Taxonomy" id="2827961"/>
    <lineage>
        <taxon>Viruses</taxon>
        <taxon>Duplodnaviria</taxon>
        <taxon>Heunggongvirae</taxon>
        <taxon>Uroviricota</taxon>
        <taxon>Caudoviricetes</taxon>
    </lineage>
</organism>
<accession>A0A8S5TP31</accession>
<name>A0A8S5TP31_9CAUD</name>
<evidence type="ECO:0000313" key="1">
    <source>
        <dbReference type="EMBL" id="DAF64897.1"/>
    </source>
</evidence>
<sequence>MARRLSDKKYNALMREINAQKTGKNLFVIQLNKDIAAEFQYTGVHNTFNFDFIELPLKDALGVGGHYHGFPPCLIPITTKLLKEYVLHEMSWDAFYHRSFGFGNYFTEKTGIDYLDLVEWEA</sequence>
<dbReference type="EMBL" id="BK032869">
    <property type="protein sequence ID" value="DAF64897.1"/>
    <property type="molecule type" value="Genomic_DNA"/>
</dbReference>
<protein>
    <submittedName>
        <fullName evidence="1">Uncharacterized protein</fullName>
    </submittedName>
</protein>